<protein>
    <submittedName>
        <fullName evidence="1">Uncharacterized protein</fullName>
    </submittedName>
</protein>
<proteinExistence type="predicted"/>
<gene>
    <name evidence="1" type="ORF">FNA67_09640</name>
</gene>
<dbReference type="OrthoDB" id="7858762at2"/>
<dbReference type="RefSeq" id="WP_147655892.1">
    <property type="nucleotide sequence ID" value="NZ_BMFM01000001.1"/>
</dbReference>
<dbReference type="KEGG" id="yti:FNA67_09640"/>
<dbReference type="Pfam" id="PF13554">
    <property type="entry name" value="Phage_tail_terminator_5"/>
    <property type="match status" value="1"/>
</dbReference>
<evidence type="ECO:0000313" key="2">
    <source>
        <dbReference type="Proteomes" id="UP000321062"/>
    </source>
</evidence>
<reference evidence="1 2" key="1">
    <citation type="journal article" date="2015" name="Int. J. Syst. Evol. Microbiol.">
        <title>Youhaiella tibetensis gen. nov., sp. nov., isolated from subsurface sediment.</title>
        <authorList>
            <person name="Wang Y.X."/>
            <person name="Huang F.Q."/>
            <person name="Nogi Y."/>
            <person name="Pang S.J."/>
            <person name="Wang P.K."/>
            <person name="Lv J."/>
        </authorList>
    </citation>
    <scope>NUCLEOTIDE SEQUENCE [LARGE SCALE GENOMIC DNA]</scope>
    <source>
        <strain evidence="2">fig4</strain>
    </source>
</reference>
<organism evidence="1 2">
    <name type="scientific">Paradevosia tibetensis</name>
    <dbReference type="NCBI Taxonomy" id="1447062"/>
    <lineage>
        <taxon>Bacteria</taxon>
        <taxon>Pseudomonadati</taxon>
        <taxon>Pseudomonadota</taxon>
        <taxon>Alphaproteobacteria</taxon>
        <taxon>Hyphomicrobiales</taxon>
        <taxon>Devosiaceae</taxon>
        <taxon>Paradevosia</taxon>
    </lineage>
</organism>
<dbReference type="InterPro" id="IPR025395">
    <property type="entry name" value="Phage_tail_terminator-like"/>
</dbReference>
<accession>A0A5B9DNZ1</accession>
<dbReference type="AlphaFoldDB" id="A0A5B9DNZ1"/>
<evidence type="ECO:0000313" key="1">
    <source>
        <dbReference type="EMBL" id="QEE20419.1"/>
    </source>
</evidence>
<sequence>MPAIETSIWLALRGRVETLALNPAHPVAWPNEAFTAPAGAYLRVTHLPNRTERLFLKGTDPHWYRGILQISAMYPLAVLNGETVAREIAGQAAAHFPAGLSLTYAGVRVDITARPTVAQGFRDDASARWMTPVSVPYECFA</sequence>
<name>A0A5B9DNZ1_9HYPH</name>
<dbReference type="EMBL" id="CP041690">
    <property type="protein sequence ID" value="QEE20419.1"/>
    <property type="molecule type" value="Genomic_DNA"/>
</dbReference>
<dbReference type="Gene3D" id="3.30.2000.20">
    <property type="match status" value="1"/>
</dbReference>
<dbReference type="Proteomes" id="UP000321062">
    <property type="component" value="Chromosome"/>
</dbReference>
<keyword evidence="2" id="KW-1185">Reference proteome</keyword>